<feature type="transmembrane region" description="Helical" evidence="1">
    <location>
        <begin position="101"/>
        <end position="117"/>
    </location>
</feature>
<evidence type="ECO:0000313" key="2">
    <source>
        <dbReference type="EMBL" id="ABB28232.1"/>
    </source>
</evidence>
<feature type="transmembrane region" description="Helical" evidence="1">
    <location>
        <begin position="66"/>
        <end position="89"/>
    </location>
</feature>
<feature type="transmembrane region" description="Helical" evidence="1">
    <location>
        <begin position="259"/>
        <end position="281"/>
    </location>
</feature>
<feature type="transmembrane region" description="Helical" evidence="1">
    <location>
        <begin position="33"/>
        <end position="54"/>
    </location>
</feature>
<dbReference type="EMBL" id="CP000108">
    <property type="protein sequence ID" value="ABB28232.1"/>
    <property type="molecule type" value="Genomic_DNA"/>
</dbReference>
<keyword evidence="1" id="KW-0472">Membrane</keyword>
<reference evidence="2" key="1">
    <citation type="submission" date="2005-08" db="EMBL/GenBank/DDBJ databases">
        <title>Complete sequence of Chlorobium chlorochromatii CaD3.</title>
        <authorList>
            <person name="Copeland A."/>
            <person name="Lucas S."/>
            <person name="Lapidus A."/>
            <person name="Barry K."/>
            <person name="Detter J.C."/>
            <person name="Glavina T."/>
            <person name="Hammon N."/>
            <person name="Israni S."/>
            <person name="Pitluck S."/>
            <person name="Bryant D."/>
            <person name="Schmutz J."/>
            <person name="Larimer F."/>
            <person name="Land M."/>
            <person name="Kyrpides N."/>
            <person name="Ivanova N."/>
            <person name="Richardson P."/>
        </authorList>
    </citation>
    <scope>NUCLEOTIDE SEQUENCE [LARGE SCALE GENOMIC DNA]</scope>
    <source>
        <strain evidence="2">CaD3</strain>
    </source>
</reference>
<dbReference type="STRING" id="340177.Cag_0969"/>
<feature type="transmembrane region" description="Helical" evidence="1">
    <location>
        <begin position="123"/>
        <end position="140"/>
    </location>
</feature>
<accession>Q3ARZ3</accession>
<keyword evidence="1" id="KW-1133">Transmembrane helix</keyword>
<keyword evidence="1" id="KW-0812">Transmembrane</keyword>
<proteinExistence type="predicted"/>
<dbReference type="KEGG" id="cch:Cag_0969"/>
<gene>
    <name evidence="2" type="ordered locus">Cag_0969</name>
</gene>
<feature type="transmembrane region" description="Helical" evidence="1">
    <location>
        <begin position="391"/>
        <end position="409"/>
    </location>
</feature>
<dbReference type="AlphaFoldDB" id="Q3ARZ3"/>
<feature type="transmembrane region" description="Helical" evidence="1">
    <location>
        <begin position="161"/>
        <end position="180"/>
    </location>
</feature>
<dbReference type="HOGENOM" id="CLU_632657_0_0_10"/>
<feature type="transmembrane region" description="Helical" evidence="1">
    <location>
        <begin position="232"/>
        <end position="253"/>
    </location>
</feature>
<feature type="transmembrane region" description="Helical" evidence="1">
    <location>
        <begin position="200"/>
        <end position="220"/>
    </location>
</feature>
<feature type="transmembrane region" description="Helical" evidence="1">
    <location>
        <begin position="337"/>
        <end position="361"/>
    </location>
</feature>
<feature type="transmembrane region" description="Helical" evidence="1">
    <location>
        <begin position="293"/>
        <end position="317"/>
    </location>
</feature>
<dbReference type="eggNOG" id="ENOG5033PDI">
    <property type="taxonomic scope" value="Bacteria"/>
</dbReference>
<sequence>MGINYLLTNNHKSLQNMASYSQSHENLSGVARLFLVVSASVIAVASIAGGAGTLLQSELLLTLHPYLFFIGFGNLAILILNRYLTAAIYPELTIDPARQRSYIALVLLALGMITIAVALKLPLLKAATGLLLMAVVSVPLREIFSKLSIPAIWKEVSVRYYIFDVIFLMVANLGLFTLGLKEAFPDFSIIPFFVTQSSYFLGSSFPLSISVMGFLYAYAWSRSPKRELAKQLFSLWFYIFVGGVLFFLVVILIGHYWSMMLISHFLMFGVMAMLASFAVYLNNFFHSKFHHPALAFLLSGLSLLFATSGYGIMNIYFMQGITFGTRPPLPFEQMWIYHSHTHAALVGWISFSFMGMMYIVIPSILRSGSLETLRSDNALSALLDAESMKRAFAQLTIMVLAAMAMLLAFFLQQQLILGVAGVLFGVAVAYVMLNMHSSR</sequence>
<feature type="transmembrane region" description="Helical" evidence="1">
    <location>
        <begin position="415"/>
        <end position="433"/>
    </location>
</feature>
<name>Q3ARZ3_CHLCH</name>
<protein>
    <submittedName>
        <fullName evidence="2">Uncharacterized protein</fullName>
    </submittedName>
</protein>
<evidence type="ECO:0000256" key="1">
    <source>
        <dbReference type="SAM" id="Phobius"/>
    </source>
</evidence>
<organism evidence="2">
    <name type="scientific">Chlorobium chlorochromatii (strain CaD3)</name>
    <dbReference type="NCBI Taxonomy" id="340177"/>
    <lineage>
        <taxon>Bacteria</taxon>
        <taxon>Pseudomonadati</taxon>
        <taxon>Chlorobiota</taxon>
        <taxon>Chlorobiia</taxon>
        <taxon>Chlorobiales</taxon>
        <taxon>Chlorobiaceae</taxon>
        <taxon>Chlorobium/Pelodictyon group</taxon>
        <taxon>Chlorobium</taxon>
    </lineage>
</organism>